<dbReference type="EMBL" id="NIZT01000023">
    <property type="protein sequence ID" value="RBQ23566.1"/>
    <property type="molecule type" value="Genomic_DNA"/>
</dbReference>
<keyword evidence="3" id="KW-1185">Reference proteome</keyword>
<keyword evidence="1" id="KW-1133">Transmembrane helix</keyword>
<keyword evidence="1" id="KW-0812">Transmembrane</keyword>
<dbReference type="AlphaFoldDB" id="A0A366MBG7"/>
<evidence type="ECO:0000256" key="1">
    <source>
        <dbReference type="SAM" id="Phobius"/>
    </source>
</evidence>
<dbReference type="Proteomes" id="UP000253099">
    <property type="component" value="Unassembled WGS sequence"/>
</dbReference>
<evidence type="ECO:0000313" key="3">
    <source>
        <dbReference type="Proteomes" id="UP000253099"/>
    </source>
</evidence>
<feature type="transmembrane region" description="Helical" evidence="1">
    <location>
        <begin position="20"/>
        <end position="42"/>
    </location>
</feature>
<reference evidence="2 3" key="1">
    <citation type="submission" date="2018-06" db="EMBL/GenBank/DDBJ databases">
        <title>Genomic insight into two independent archaeal endosymbiosis events.</title>
        <authorList>
            <person name="Lind A.E."/>
            <person name="Lewis W.H."/>
            <person name="Spang A."/>
            <person name="Guy L."/>
            <person name="Embley M.T."/>
            <person name="Ettema T.J.G."/>
        </authorList>
    </citation>
    <scope>NUCLEOTIDE SEQUENCE [LARGE SCALE GENOMIC DNA]</scope>
    <source>
        <strain evidence="2">NOE</strain>
    </source>
</reference>
<keyword evidence="1" id="KW-0472">Membrane</keyword>
<proteinExistence type="predicted"/>
<name>A0A366MBG7_9EURY</name>
<comment type="caution">
    <text evidence="2">The sequence shown here is derived from an EMBL/GenBank/DDBJ whole genome shotgun (WGS) entry which is preliminary data.</text>
</comment>
<organism evidence="2 3">
    <name type="scientific">Candidatus Methanobinarius endosymbioticus</name>
    <dbReference type="NCBI Taxonomy" id="2006182"/>
    <lineage>
        <taxon>Archaea</taxon>
        <taxon>Methanobacteriati</taxon>
        <taxon>Methanobacteriota</taxon>
        <taxon>Methanomada group</taxon>
        <taxon>Methanobacteria</taxon>
        <taxon>Methanobacteriales</taxon>
        <taxon>Methanobacteriaceae</taxon>
        <taxon>Candidatus Methanobinarius</taxon>
    </lineage>
</organism>
<sequence>MRIIDNMTFNNKHVINIFNIYSTSLSLILFFVKLQLLMIIFLTNTLYIAPPRLADELFVNKELLISIFDAEYMLEIAPPPSSKSSTKTLLLINFELRIFTLLPKLEIAPPLYCCQKKCSQ</sequence>
<evidence type="ECO:0000313" key="2">
    <source>
        <dbReference type="EMBL" id="RBQ23566.1"/>
    </source>
</evidence>
<gene>
    <name evidence="2" type="ORF">ALNOE001_08460</name>
</gene>
<accession>A0A366MBG7</accession>
<protein>
    <submittedName>
        <fullName evidence="2">Uncharacterized protein</fullName>
    </submittedName>
</protein>